<dbReference type="InterPro" id="IPR013196">
    <property type="entry name" value="HTH_11"/>
</dbReference>
<dbReference type="PROSITE" id="PS51094">
    <property type="entry name" value="PTS_EIIA_TYPE_2"/>
    <property type="match status" value="1"/>
</dbReference>
<feature type="domain" description="PTS EIIB type-2" evidence="7">
    <location>
        <begin position="405"/>
        <end position="495"/>
    </location>
</feature>
<dbReference type="Proteomes" id="UP000182152">
    <property type="component" value="Unassembled WGS sequence"/>
</dbReference>
<protein>
    <submittedName>
        <fullName evidence="9">Transcription antiterminator BglG</fullName>
    </submittedName>
</protein>
<dbReference type="SUPFAM" id="SSF63520">
    <property type="entry name" value="PTS-regulatory domain, PRD"/>
    <property type="match status" value="2"/>
</dbReference>
<evidence type="ECO:0000256" key="3">
    <source>
        <dbReference type="ARBA" id="ARBA00023159"/>
    </source>
</evidence>
<reference evidence="9 10" key="1">
    <citation type="submission" date="2014-12" db="EMBL/GenBank/DDBJ databases">
        <title>Draft genome sequences of 29 type strains of Enterococci.</title>
        <authorList>
            <person name="Zhong Z."/>
            <person name="Sun Z."/>
            <person name="Liu W."/>
            <person name="Zhang W."/>
            <person name="Zhang H."/>
        </authorList>
    </citation>
    <scope>NUCLEOTIDE SEQUENCE [LARGE SCALE GENOMIC DNA]</scope>
    <source>
        <strain evidence="9 10">DSM 15687</strain>
    </source>
</reference>
<dbReference type="Pfam" id="PF08279">
    <property type="entry name" value="HTH_11"/>
    <property type="match status" value="1"/>
</dbReference>
<dbReference type="InterPro" id="IPR036388">
    <property type="entry name" value="WH-like_DNA-bd_sf"/>
</dbReference>
<dbReference type="InterPro" id="IPR016152">
    <property type="entry name" value="PTrfase/Anion_transptr"/>
</dbReference>
<dbReference type="PANTHER" id="PTHR30185">
    <property type="entry name" value="CRYPTIC BETA-GLUCOSIDE BGL OPERON ANTITERMINATOR"/>
    <property type="match status" value="1"/>
</dbReference>
<dbReference type="Pfam" id="PF05043">
    <property type="entry name" value="Mga"/>
    <property type="match status" value="1"/>
</dbReference>
<evidence type="ECO:0000259" key="6">
    <source>
        <dbReference type="PROSITE" id="PS51094"/>
    </source>
</evidence>
<dbReference type="InterPro" id="IPR036634">
    <property type="entry name" value="PRD_sf"/>
</dbReference>
<keyword evidence="10" id="KW-1185">Reference proteome</keyword>
<evidence type="ECO:0000259" key="7">
    <source>
        <dbReference type="PROSITE" id="PS51099"/>
    </source>
</evidence>
<dbReference type="InterPro" id="IPR013011">
    <property type="entry name" value="PTS_EIIB_2"/>
</dbReference>
<feature type="coiled-coil region" evidence="5">
    <location>
        <begin position="34"/>
        <end position="92"/>
    </location>
</feature>
<dbReference type="GO" id="GO:0009401">
    <property type="term" value="P:phosphoenolpyruvate-dependent sugar phosphotransferase system"/>
    <property type="evidence" value="ECO:0007669"/>
    <property type="project" value="InterPro"/>
</dbReference>
<dbReference type="AlphaFoldDB" id="A0A1L8WPR8"/>
<dbReference type="InterPro" id="IPR036390">
    <property type="entry name" value="WH_DNA-bd_sf"/>
</dbReference>
<gene>
    <name evidence="9" type="ORF">RV14_GL002014</name>
</gene>
<accession>A0A1L8WPR8</accession>
<organism evidence="9 10">
    <name type="scientific">Enterococcus ratti</name>
    <dbReference type="NCBI Taxonomy" id="150033"/>
    <lineage>
        <taxon>Bacteria</taxon>
        <taxon>Bacillati</taxon>
        <taxon>Bacillota</taxon>
        <taxon>Bacilli</taxon>
        <taxon>Lactobacillales</taxon>
        <taxon>Enterococcaceae</taxon>
        <taxon>Enterococcus</taxon>
    </lineage>
</organism>
<dbReference type="STRING" id="150033.RV14_GL002014"/>
<evidence type="ECO:0000313" key="10">
    <source>
        <dbReference type="Proteomes" id="UP000182152"/>
    </source>
</evidence>
<dbReference type="Pfam" id="PF00359">
    <property type="entry name" value="PTS_EIIA_2"/>
    <property type="match status" value="1"/>
</dbReference>
<dbReference type="CDD" id="cd05568">
    <property type="entry name" value="PTS_IIB_bgl_like"/>
    <property type="match status" value="1"/>
</dbReference>
<dbReference type="InterPro" id="IPR050661">
    <property type="entry name" value="BglG_antiterminators"/>
</dbReference>
<keyword evidence="5" id="KW-0175">Coiled coil</keyword>
<comment type="caution">
    <text evidence="9">The sequence shown here is derived from an EMBL/GenBank/DDBJ whole genome shotgun (WGS) entry which is preliminary data.</text>
</comment>
<evidence type="ECO:0000256" key="2">
    <source>
        <dbReference type="ARBA" id="ARBA00023015"/>
    </source>
</evidence>
<dbReference type="SUPFAM" id="SSF46785">
    <property type="entry name" value="Winged helix' DNA-binding domain"/>
    <property type="match status" value="1"/>
</dbReference>
<dbReference type="Gene3D" id="1.10.10.10">
    <property type="entry name" value="Winged helix-like DNA-binding domain superfamily/Winged helix DNA-binding domain"/>
    <property type="match status" value="2"/>
</dbReference>
<dbReference type="InterPro" id="IPR011608">
    <property type="entry name" value="PRD"/>
</dbReference>
<sequence length="681" mass="79599">MYLSPREKQLMTELINSPTPVTIKRMMTLLEVSKRTVYRELENLENSLKAENASLRRVSRGSFTIAADEKVMEKLKKESNEINNELSTTKRQHAILVELLLTKKPLSLTHFLERYLISNTTFYADIKQIEESMAQLPLKIDRNRGYLITGPEKYRRLLVANVLELEINEYEIFYINDISQSSNYFFQFIDVPELSLAHKVIEEELNQAQIKLSDRKLEHLVLVLAITIYRVTTNDVLTNEVYTGLVNKELLVIAKRIFLKIGKETKKLYPINEIVFFASLLNDFSHSFDQRFFEETFDTNLAYLVKQLIQEVSEKTKIPFYEDETLYKMLLTHLSGVFSRAILQEKNLTNPILEKIIIQYEEIAEALQVATKRIFREKKLSEEEIAYMVLHFANSLEKNPKKSRIRVAVFSPSGLASTSMLEMRLKHYFPFLDEIHFYRIAELKSLTIEKEYDLILSTSVLPGYKGKYVLVSPLLLKDEVQQLRREFTQLEKKKRMSKDEPPATKNLLKDTYEQTIHTFNRIQQLLNSFFIQTIKNPVFISETLKQLFTYFPDEWIKNEKEVYQGLLNRYKQSPVGIPKTNMGLFHTSSTEVAEPIFCIFDLKHPIKIESMDKKEILLTRMLIMLAPSPIEEETGKLLGKISSAIIMNDLNIEIFRSGNREIIYQLLSKILIEEVQKERSE</sequence>
<dbReference type="Pfam" id="PF00874">
    <property type="entry name" value="PRD"/>
    <property type="match status" value="2"/>
</dbReference>
<evidence type="ECO:0000256" key="1">
    <source>
        <dbReference type="ARBA" id="ARBA00022737"/>
    </source>
</evidence>
<dbReference type="InterPro" id="IPR007737">
    <property type="entry name" value="Mga_HTH"/>
</dbReference>
<evidence type="ECO:0000313" key="9">
    <source>
        <dbReference type="EMBL" id="OJG83011.1"/>
    </source>
</evidence>
<dbReference type="Gene3D" id="3.40.930.10">
    <property type="entry name" value="Mannitol-specific EII, Chain A"/>
    <property type="match status" value="1"/>
</dbReference>
<dbReference type="PROSITE" id="PS51372">
    <property type="entry name" value="PRD_2"/>
    <property type="match status" value="1"/>
</dbReference>
<feature type="domain" description="PTS EIIA type-2" evidence="6">
    <location>
        <begin position="524"/>
        <end position="670"/>
    </location>
</feature>
<keyword evidence="1" id="KW-0677">Repeat</keyword>
<dbReference type="SUPFAM" id="SSF55804">
    <property type="entry name" value="Phoshotransferase/anion transport protein"/>
    <property type="match status" value="1"/>
</dbReference>
<feature type="domain" description="PRD" evidence="8">
    <location>
        <begin position="296"/>
        <end position="402"/>
    </location>
</feature>
<dbReference type="PROSITE" id="PS51099">
    <property type="entry name" value="PTS_EIIB_TYPE_2"/>
    <property type="match status" value="1"/>
</dbReference>
<name>A0A1L8WPR8_9ENTE</name>
<dbReference type="InterPro" id="IPR002178">
    <property type="entry name" value="PTS_EIIA_type-2_dom"/>
</dbReference>
<evidence type="ECO:0000256" key="4">
    <source>
        <dbReference type="ARBA" id="ARBA00023163"/>
    </source>
</evidence>
<dbReference type="PANTHER" id="PTHR30185:SF18">
    <property type="entry name" value="TRANSCRIPTIONAL REGULATOR MTLR"/>
    <property type="match status" value="1"/>
</dbReference>
<dbReference type="Gene3D" id="1.10.1790.10">
    <property type="entry name" value="PRD domain"/>
    <property type="match status" value="1"/>
</dbReference>
<dbReference type="GO" id="GO:0006355">
    <property type="term" value="P:regulation of DNA-templated transcription"/>
    <property type="evidence" value="ECO:0007669"/>
    <property type="project" value="InterPro"/>
</dbReference>
<dbReference type="GO" id="GO:0008982">
    <property type="term" value="F:protein-N(PI)-phosphohistidine-sugar phosphotransferase activity"/>
    <property type="evidence" value="ECO:0007669"/>
    <property type="project" value="InterPro"/>
</dbReference>
<dbReference type="RefSeq" id="WP_071855039.1">
    <property type="nucleotide sequence ID" value="NZ_JXLB01000006.1"/>
</dbReference>
<keyword evidence="3" id="KW-0010">Activator</keyword>
<keyword evidence="2" id="KW-0805">Transcription regulation</keyword>
<dbReference type="EMBL" id="JXLB01000006">
    <property type="protein sequence ID" value="OJG83011.1"/>
    <property type="molecule type" value="Genomic_DNA"/>
</dbReference>
<keyword evidence="4" id="KW-0804">Transcription</keyword>
<evidence type="ECO:0000259" key="8">
    <source>
        <dbReference type="PROSITE" id="PS51372"/>
    </source>
</evidence>
<proteinExistence type="predicted"/>
<evidence type="ECO:0000256" key="5">
    <source>
        <dbReference type="SAM" id="Coils"/>
    </source>
</evidence>
<dbReference type="OrthoDB" id="9776005at2"/>